<accession>A0A1C6V3E8</accession>
<dbReference type="EMBL" id="FMIA01000002">
    <property type="protein sequence ID" value="SCL60892.1"/>
    <property type="molecule type" value="Genomic_DNA"/>
</dbReference>
<sequence length="463" mass="49767">MSGVPADPVTEDYLRRCAGGDRGLLDAMAAARLPAALTASMRGRFLPRPMFVPDTEILGFAERINALFDLIVSVPDRFFDGDRERYAAAVGLDGRRAAYLARFTDRPQRYGRADLYHDGSAFRLLEFNVGSALGGMDRAQISAALLQVPAFKEFAAEHRLDFVDTGARVDRALRAAARPVCGDRAPVVAFVDGNGAMAPYLHLATSFQEMLAGFGVEVLLGELADVGFAAGRVTLHGRAVDLVLRYFGVGDFLDDPAGRRTVDALVDADADGTVVLYTSLAGELYNNKTSLALLAELAGRGELTPAETGLVDSVLPWTRTVTSDLFGECAARRGELMLKPGADFGGTGIVAGWLVDDDQWRRALRLAADHGSIVQRRVVPRGEPVIDPSTGQRRDWHAVWDCFLTPEGYAGSHIRALPAGEGAVIGMGVTAAARTTGIFYHPVAADHPRRPATPDRTMPSFGR</sequence>
<evidence type="ECO:0008006" key="3">
    <source>
        <dbReference type="Google" id="ProtNLM"/>
    </source>
</evidence>
<dbReference type="AlphaFoldDB" id="A0A1C6V3E8"/>
<dbReference type="Proteomes" id="UP000198937">
    <property type="component" value="Unassembled WGS sequence"/>
</dbReference>
<dbReference type="SUPFAM" id="SSF56059">
    <property type="entry name" value="Glutathione synthetase ATP-binding domain-like"/>
    <property type="match status" value="1"/>
</dbReference>
<reference evidence="1 2" key="1">
    <citation type="submission" date="2016-06" db="EMBL/GenBank/DDBJ databases">
        <authorList>
            <person name="Kjaerup R.B."/>
            <person name="Dalgaard T.S."/>
            <person name="Juul-Madsen H.R."/>
        </authorList>
    </citation>
    <scope>NUCLEOTIDE SEQUENCE [LARGE SCALE GENOMIC DNA]</scope>
    <source>
        <strain evidence="1 2">DSM 45577</strain>
    </source>
</reference>
<protein>
    <recommendedName>
        <fullName evidence="3">Glutathionylspermidine synthase preATP-grasp</fullName>
    </recommendedName>
</protein>
<evidence type="ECO:0000313" key="1">
    <source>
        <dbReference type="EMBL" id="SCL60892.1"/>
    </source>
</evidence>
<dbReference type="RefSeq" id="WP_091442082.1">
    <property type="nucleotide sequence ID" value="NZ_BMMJ01000008.1"/>
</dbReference>
<evidence type="ECO:0000313" key="2">
    <source>
        <dbReference type="Proteomes" id="UP000198937"/>
    </source>
</evidence>
<keyword evidence="2" id="KW-1185">Reference proteome</keyword>
<organism evidence="1 2">
    <name type="scientific">Micromonospora yangpuensis</name>
    <dbReference type="NCBI Taxonomy" id="683228"/>
    <lineage>
        <taxon>Bacteria</taxon>
        <taxon>Bacillati</taxon>
        <taxon>Actinomycetota</taxon>
        <taxon>Actinomycetes</taxon>
        <taxon>Micromonosporales</taxon>
        <taxon>Micromonosporaceae</taxon>
        <taxon>Micromonospora</taxon>
    </lineage>
</organism>
<dbReference type="OrthoDB" id="8041036at2"/>
<dbReference type="STRING" id="683228.GA0070617_4506"/>
<gene>
    <name evidence="1" type="ORF">GA0070617_4506</name>
</gene>
<proteinExistence type="predicted"/>
<name>A0A1C6V3E8_9ACTN</name>